<gene>
    <name evidence="1" type="ORF">UN64_11670</name>
</gene>
<accession>A0A1V3G8I1</accession>
<evidence type="ECO:0008006" key="3">
    <source>
        <dbReference type="Google" id="ProtNLM"/>
    </source>
</evidence>
<organism evidence="1 2">
    <name type="scientific">Fictibacillus arsenicus</name>
    <dbReference type="NCBI Taxonomy" id="255247"/>
    <lineage>
        <taxon>Bacteria</taxon>
        <taxon>Bacillati</taxon>
        <taxon>Bacillota</taxon>
        <taxon>Bacilli</taxon>
        <taxon>Bacillales</taxon>
        <taxon>Fictibacillaceae</taxon>
        <taxon>Fictibacillus</taxon>
    </lineage>
</organism>
<dbReference type="Pfam" id="PF13122">
    <property type="entry name" value="DUF3977"/>
    <property type="match status" value="1"/>
</dbReference>
<proteinExistence type="predicted"/>
<evidence type="ECO:0000313" key="2">
    <source>
        <dbReference type="Proteomes" id="UP000188597"/>
    </source>
</evidence>
<protein>
    <recommendedName>
        <fullName evidence="3">DUF3977 domain-containing protein</fullName>
    </recommendedName>
</protein>
<evidence type="ECO:0000313" key="1">
    <source>
        <dbReference type="EMBL" id="OOE12713.1"/>
    </source>
</evidence>
<dbReference type="EMBL" id="MQMF01000002">
    <property type="protein sequence ID" value="OOE12713.1"/>
    <property type="molecule type" value="Genomic_DNA"/>
</dbReference>
<dbReference type="Proteomes" id="UP000188597">
    <property type="component" value="Unassembled WGS sequence"/>
</dbReference>
<reference evidence="1 2" key="1">
    <citation type="submission" date="2016-11" db="EMBL/GenBank/DDBJ databases">
        <authorList>
            <person name="Jaros S."/>
            <person name="Januszkiewicz K."/>
            <person name="Wedrychowicz H."/>
        </authorList>
    </citation>
    <scope>NUCLEOTIDE SEQUENCE [LARGE SCALE GENOMIC DNA]</scope>
    <source>
        <strain evidence="1 2">Con a/3</strain>
    </source>
</reference>
<dbReference type="InterPro" id="IPR025009">
    <property type="entry name" value="DUF3977"/>
</dbReference>
<sequence length="78" mass="9120">MKFIEFGFGNRWFVRTETELNNGTEFEEKGIVRPIRLQSLYLRIWIGKTVVILDSKEGYKGANKNCSDFKLLFGIRSL</sequence>
<name>A0A1V3G8I1_9BACL</name>
<comment type="caution">
    <text evidence="1">The sequence shown here is derived from an EMBL/GenBank/DDBJ whole genome shotgun (WGS) entry which is preliminary data.</text>
</comment>
<dbReference type="RefSeq" id="WP_077362849.1">
    <property type="nucleotide sequence ID" value="NZ_MQMF01000002.1"/>
</dbReference>
<dbReference type="AlphaFoldDB" id="A0A1V3G8I1"/>
<dbReference type="OrthoDB" id="2925496at2"/>